<dbReference type="PANTHER" id="PTHR37909:SF1">
    <property type="entry name" value="S-ADENOSYL-L-METHIONINE-DEPENDENT METHYLTRANSFERASES SUPERFAMILY PROTEIN"/>
    <property type="match status" value="1"/>
</dbReference>
<dbReference type="PANTHER" id="PTHR37909">
    <property type="entry name" value="S-ADENOSYL-L-METHIONINE-DEPENDENT METHYLTRANSFERASES SUPERFAMILY PROTEIN"/>
    <property type="match status" value="1"/>
</dbReference>
<dbReference type="AlphaFoldDB" id="A0A6H1ZKS9"/>
<dbReference type="EMBL" id="MT141534">
    <property type="protein sequence ID" value="QJA65235.1"/>
    <property type="molecule type" value="Genomic_DNA"/>
</dbReference>
<dbReference type="InterPro" id="IPR029044">
    <property type="entry name" value="Nucleotide-diphossugar_trans"/>
</dbReference>
<dbReference type="Pfam" id="PF13578">
    <property type="entry name" value="Methyltransf_24"/>
    <property type="match status" value="1"/>
</dbReference>
<evidence type="ECO:0000313" key="2">
    <source>
        <dbReference type="EMBL" id="QJA65235.1"/>
    </source>
</evidence>
<dbReference type="GO" id="GO:0008168">
    <property type="term" value="F:methyltransferase activity"/>
    <property type="evidence" value="ECO:0007669"/>
    <property type="project" value="UniProtKB-KW"/>
</dbReference>
<dbReference type="Gene3D" id="3.90.550.10">
    <property type="entry name" value="Spore Coat Polysaccharide Biosynthesis Protein SpsA, Chain A"/>
    <property type="match status" value="1"/>
</dbReference>
<keyword evidence="1" id="KW-0808">Transferase</keyword>
<organism evidence="1">
    <name type="scientific">viral metagenome</name>
    <dbReference type="NCBI Taxonomy" id="1070528"/>
    <lineage>
        <taxon>unclassified sequences</taxon>
        <taxon>metagenomes</taxon>
        <taxon>organismal metagenomes</taxon>
    </lineage>
</organism>
<proteinExistence type="predicted"/>
<gene>
    <name evidence="2" type="ORF">MM415B00426_0041</name>
    <name evidence="1" type="ORF">TM448A00739_0004</name>
</gene>
<name>A0A6H1ZKS9_9ZZZZ</name>
<reference evidence="1" key="1">
    <citation type="submission" date="2020-03" db="EMBL/GenBank/DDBJ databases">
        <title>The deep terrestrial virosphere.</title>
        <authorList>
            <person name="Holmfeldt K."/>
            <person name="Nilsson E."/>
            <person name="Simone D."/>
            <person name="Lopez-Fernandez M."/>
            <person name="Wu X."/>
            <person name="de Brujin I."/>
            <person name="Lundin D."/>
            <person name="Andersson A."/>
            <person name="Bertilsson S."/>
            <person name="Dopson M."/>
        </authorList>
    </citation>
    <scope>NUCLEOTIDE SEQUENCE</scope>
    <source>
        <strain evidence="2">MM415B00426</strain>
        <strain evidence="1">TM448A00739</strain>
    </source>
</reference>
<evidence type="ECO:0000313" key="1">
    <source>
        <dbReference type="EMBL" id="QJA47800.1"/>
    </source>
</evidence>
<protein>
    <submittedName>
        <fullName evidence="1">Putative methyltransferase</fullName>
    </submittedName>
</protein>
<sequence>MLNRPSLNSLQGRKDLIGAEVGVDRGINALNIFENLDVKKLYLIDPYVSIKSYGGSDLPQESNIAREKSAKKILKKFGDKVVWIRDFSINAVEQIKEKLDFVYIDGNHEYKYIRNDLVLFYNKVRIGGLIAGHDYNQYDVGKAINEFFDVDGTIVGLDESSVDWWHVKRGEEIVSKRRSYKPSTIFEQEVVMGTFTHRTTYLDGLLESVEKFFPELPFIVKINKGPINQNMELLRQEFLATKKRFWIFLDDDIRFLDSDIIQRAVFDLLANKFGMIGVYSTFDPEYKLGTDQLECREIGWIPGYFMLVDSKFLSHIQPDLNLPDSNTSIDTSYCMDVRLAGYKIGISPGVVYHTYKEVKSDPKIVDLTNKYLHAKWGDFYFNYCRGIDNVVGKIPNV</sequence>
<dbReference type="InterPro" id="IPR029063">
    <property type="entry name" value="SAM-dependent_MTases_sf"/>
</dbReference>
<dbReference type="SUPFAM" id="SSF53448">
    <property type="entry name" value="Nucleotide-diphospho-sugar transferases"/>
    <property type="match status" value="1"/>
</dbReference>
<dbReference type="GO" id="GO:0032259">
    <property type="term" value="P:methylation"/>
    <property type="evidence" value="ECO:0007669"/>
    <property type="project" value="UniProtKB-KW"/>
</dbReference>
<accession>A0A6H1ZKS9</accession>
<keyword evidence="1" id="KW-0489">Methyltransferase</keyword>
<dbReference type="Gene3D" id="3.40.50.150">
    <property type="entry name" value="Vaccinia Virus protein VP39"/>
    <property type="match status" value="1"/>
</dbReference>
<dbReference type="EMBL" id="MT144058">
    <property type="protein sequence ID" value="QJA47800.1"/>
    <property type="molecule type" value="Genomic_DNA"/>
</dbReference>